<dbReference type="Proteomes" id="UP000037035">
    <property type="component" value="Unassembled WGS sequence"/>
</dbReference>
<gene>
    <name evidence="1" type="ORF">VP01_4443g2</name>
</gene>
<dbReference type="STRING" id="27349.A0A0L6URF1"/>
<name>A0A0L6URF1_9BASI</name>
<comment type="caution">
    <text evidence="1">The sequence shown here is derived from an EMBL/GenBank/DDBJ whole genome shotgun (WGS) entry which is preliminary data.</text>
</comment>
<accession>A0A0L6URF1</accession>
<dbReference type="EMBL" id="LAVV01009550">
    <property type="protein sequence ID" value="KNZ50400.1"/>
    <property type="molecule type" value="Genomic_DNA"/>
</dbReference>
<dbReference type="OrthoDB" id="3255262at2759"/>
<dbReference type="CDD" id="cd09272">
    <property type="entry name" value="RNase_HI_RT_Ty1"/>
    <property type="match status" value="1"/>
</dbReference>
<proteinExistence type="predicted"/>
<dbReference type="AlphaFoldDB" id="A0A0L6URF1"/>
<evidence type="ECO:0000313" key="1">
    <source>
        <dbReference type="EMBL" id="KNZ50400.1"/>
    </source>
</evidence>
<organism evidence="1 2">
    <name type="scientific">Puccinia sorghi</name>
    <dbReference type="NCBI Taxonomy" id="27349"/>
    <lineage>
        <taxon>Eukaryota</taxon>
        <taxon>Fungi</taxon>
        <taxon>Dikarya</taxon>
        <taxon>Basidiomycota</taxon>
        <taxon>Pucciniomycotina</taxon>
        <taxon>Pucciniomycetes</taxon>
        <taxon>Pucciniales</taxon>
        <taxon>Pucciniaceae</taxon>
        <taxon>Puccinia</taxon>
    </lineage>
</organism>
<reference evidence="1 2" key="1">
    <citation type="submission" date="2015-08" db="EMBL/GenBank/DDBJ databases">
        <title>Next Generation Sequencing and Analysis of the Genome of Puccinia sorghi L Schw, the Causal Agent of Maize Common Rust.</title>
        <authorList>
            <person name="Rochi L."/>
            <person name="Burguener G."/>
            <person name="Darino M."/>
            <person name="Turjanski A."/>
            <person name="Kreff E."/>
            <person name="Dieguez M.J."/>
            <person name="Sacco F."/>
        </authorList>
    </citation>
    <scope>NUCLEOTIDE SEQUENCE [LARGE SCALE GENOMIC DNA]</scope>
    <source>
        <strain evidence="1 2">RO10H11247</strain>
    </source>
</reference>
<dbReference type="PANTHER" id="PTHR11439:SF467">
    <property type="entry name" value="INTEGRASE CATALYTIC DOMAIN-CONTAINING PROTEIN"/>
    <property type="match status" value="1"/>
</dbReference>
<keyword evidence="2" id="KW-1185">Reference proteome</keyword>
<protein>
    <submittedName>
        <fullName evidence="1">Uncharacterized protein</fullName>
    </submittedName>
</protein>
<sequence>MRPNISFATHYLARFSLNPDEMHWAALRQLIAYVRSTQHFELKVEPEELDDPLKVFVDASWMGKGARSHHGFMTTLWSVPIAWSSRHQAVVAKSTRQADFIALAAASGEGVWIADLLEHLVGRIVPVVLCDNRAAVKITTNTANVLKIKNINCEFHCVNELLRKKLLTLRWISGKEKMAGIFTKALGVGMVGMFAKSLFG</sequence>
<evidence type="ECO:0000313" key="2">
    <source>
        <dbReference type="Proteomes" id="UP000037035"/>
    </source>
</evidence>
<dbReference type="PANTHER" id="PTHR11439">
    <property type="entry name" value="GAG-POL-RELATED RETROTRANSPOSON"/>
    <property type="match status" value="1"/>
</dbReference>
<dbReference type="VEuPathDB" id="FungiDB:VP01_4443g2"/>